<reference evidence="2" key="1">
    <citation type="journal article" date="2019" name="MBio">
        <title>Comparative genomics for the elucidation of multidrug resistance (MDR) in Candida lusitaniae.</title>
        <authorList>
            <person name="Kannan A."/>
            <person name="Asner S.A."/>
            <person name="Trachsel E."/>
            <person name="Kelly S."/>
            <person name="Parker J."/>
            <person name="Sanglard D."/>
        </authorList>
    </citation>
    <scope>NUCLEOTIDE SEQUENCE [LARGE SCALE GENOMIC DNA]</scope>
    <source>
        <strain evidence="2">P1</strain>
    </source>
</reference>
<dbReference type="EMBL" id="CP038486">
    <property type="protein sequence ID" value="QFZ27785.1"/>
    <property type="molecule type" value="Genomic_DNA"/>
</dbReference>
<organism evidence="1 2">
    <name type="scientific">Clavispora lusitaniae</name>
    <name type="common">Candida lusitaniae</name>
    <dbReference type="NCBI Taxonomy" id="36911"/>
    <lineage>
        <taxon>Eukaryota</taxon>
        <taxon>Fungi</taxon>
        <taxon>Dikarya</taxon>
        <taxon>Ascomycota</taxon>
        <taxon>Saccharomycotina</taxon>
        <taxon>Pichiomycetes</taxon>
        <taxon>Metschnikowiaceae</taxon>
        <taxon>Clavispora</taxon>
    </lineage>
</organism>
<protein>
    <submittedName>
        <fullName evidence="1">Altered inheritance of mitochondria protein</fullName>
    </submittedName>
</protein>
<gene>
    <name evidence="1" type="ORF">EJF14_30772</name>
</gene>
<proteinExistence type="predicted"/>
<accession>A0ACD0WKD5</accession>
<sequence>MRTQLPRIITHNVSPHMWKLIRPGLLRAKPTFARKFTSPASFSRVTATIAATSLFLGGSLILNDASNSSLAGVSVDSSIDAFPLELNNKDIISSKYELVASGVRSVTFVGFKVYGAGIYVQADDHKKLTTILDEYSKLNKGRTVEQLLNDKELSQEIIDDISQKISYAIKITPVRNTDYGHLRDGLTKSLLACPLTKTMREEVGNGVEQLRNIFQGFKGSVPKNDTLWLVAEKDTVTVLHEGTKAKKVEKMGTITEPTMKRVLLVSYLSCVKPLSKPLQENFVSHVSTEP</sequence>
<evidence type="ECO:0000313" key="2">
    <source>
        <dbReference type="Proteomes" id="UP000326582"/>
    </source>
</evidence>
<name>A0ACD0WKD5_CLALS</name>
<dbReference type="Proteomes" id="UP000326582">
    <property type="component" value="Chromosome 3"/>
</dbReference>
<keyword evidence="2" id="KW-1185">Reference proteome</keyword>
<evidence type="ECO:0000313" key="1">
    <source>
        <dbReference type="EMBL" id="QFZ27785.1"/>
    </source>
</evidence>